<sequence>MHTSLSSDCNILAVESSCDETSIAIYNPNRGALSNRVFSQIDMHRAFGGVVPELAARDHLKRLPILLNEALSEAQLSLSDIHLIAYTAGPGLLGALMTGAAYARSLAYALNCPALPIHHMEGHLLSPFLAEEKPEFPFIALLVSGGHTQLLAVEGVGKYRLLGQTLDDAVGEAFDKTAKIMGLPYPGGPELAALAQEGDPTRFEMPRPMVNRPGMDFSFSGLKTHVRLLIADSPNDRQTYADIAASFQKTIVDTLIIKCRRAWKATGYHDLVISGGVSANKVLRERLQATAKAENKKVFFPPLHICGDNALMIAHAASYHIEKGYHYPLDIPVKARWPLYQ</sequence>
<evidence type="ECO:0000256" key="6">
    <source>
        <dbReference type="ARBA" id="ARBA00023315"/>
    </source>
</evidence>
<dbReference type="NCBIfam" id="TIGR03723">
    <property type="entry name" value="T6A_TsaD_YgjD"/>
    <property type="match status" value="1"/>
</dbReference>
<comment type="cofactor">
    <cofactor evidence="8">
        <name>Fe(2+)</name>
        <dbReference type="ChEBI" id="CHEBI:29033"/>
    </cofactor>
    <text evidence="8">Binds 1 Fe(2+) ion per subunit.</text>
</comment>
<dbReference type="AlphaFoldDB" id="A0A380MNH0"/>
<evidence type="ECO:0000256" key="3">
    <source>
        <dbReference type="ARBA" id="ARBA00022694"/>
    </source>
</evidence>
<dbReference type="InterPro" id="IPR017861">
    <property type="entry name" value="KAE1/TsaD"/>
</dbReference>
<keyword evidence="3 8" id="KW-0819">tRNA processing</keyword>
<dbReference type="NCBIfam" id="TIGR00329">
    <property type="entry name" value="gcp_kae1"/>
    <property type="match status" value="1"/>
</dbReference>
<evidence type="ECO:0000313" key="10">
    <source>
        <dbReference type="EMBL" id="SUO93443.1"/>
    </source>
</evidence>
<dbReference type="EC" id="2.3.1.234" evidence="8"/>
<feature type="binding site" evidence="8">
    <location>
        <position position="280"/>
    </location>
    <ligand>
        <name>substrate</name>
    </ligand>
</feature>
<keyword evidence="6 8" id="KW-0012">Acyltransferase</keyword>
<protein>
    <recommendedName>
        <fullName evidence="8">tRNA N6-adenosine threonylcarbamoyltransferase</fullName>
        <ecNumber evidence="8">2.3.1.234</ecNumber>
    </recommendedName>
    <alternativeName>
        <fullName evidence="8">N6-L-threonylcarbamoyladenine synthase</fullName>
        <shortName evidence="8">t(6)A synthase</shortName>
    </alternativeName>
    <alternativeName>
        <fullName evidence="8">t(6)A37 threonylcarbamoyladenosine biosynthesis protein TsaD</fullName>
    </alternativeName>
    <alternativeName>
        <fullName evidence="8">tRNA threonylcarbamoyladenosine biosynthesis protein TsaD</fullName>
    </alternativeName>
</protein>
<keyword evidence="4 8" id="KW-0479">Metal-binding</keyword>
<feature type="binding site" evidence="8">
    <location>
        <position position="188"/>
    </location>
    <ligand>
        <name>substrate</name>
    </ligand>
</feature>
<comment type="subcellular location">
    <subcellularLocation>
        <location evidence="8">Cytoplasm</location>
    </subcellularLocation>
</comment>
<dbReference type="SUPFAM" id="SSF53067">
    <property type="entry name" value="Actin-like ATPase domain"/>
    <property type="match status" value="2"/>
</dbReference>
<evidence type="ECO:0000259" key="9">
    <source>
        <dbReference type="Pfam" id="PF00814"/>
    </source>
</evidence>
<evidence type="ECO:0000256" key="7">
    <source>
        <dbReference type="ARBA" id="ARBA00048117"/>
    </source>
</evidence>
<evidence type="ECO:0000256" key="8">
    <source>
        <dbReference type="HAMAP-Rule" id="MF_01445"/>
    </source>
</evidence>
<keyword evidence="11" id="KW-1185">Reference proteome</keyword>
<dbReference type="PANTHER" id="PTHR11735">
    <property type="entry name" value="TRNA N6-ADENOSINE THREONYLCARBAMOYLTRANSFERASE"/>
    <property type="match status" value="1"/>
</dbReference>
<dbReference type="GO" id="GO:0005737">
    <property type="term" value="C:cytoplasm"/>
    <property type="evidence" value="ECO:0007669"/>
    <property type="project" value="UniProtKB-SubCell"/>
</dbReference>
<dbReference type="EMBL" id="UHIC01000001">
    <property type="protein sequence ID" value="SUO93443.1"/>
    <property type="molecule type" value="Genomic_DNA"/>
</dbReference>
<proteinExistence type="inferred from homology"/>
<feature type="domain" description="Gcp-like" evidence="9">
    <location>
        <begin position="33"/>
        <end position="314"/>
    </location>
</feature>
<dbReference type="FunFam" id="3.30.420.40:FF:000040">
    <property type="entry name" value="tRNA N6-adenosine threonylcarbamoyltransferase"/>
    <property type="match status" value="1"/>
</dbReference>
<keyword evidence="5 8" id="KW-0408">Iron</keyword>
<dbReference type="RefSeq" id="WP_072577182.1">
    <property type="nucleotide sequence ID" value="NZ_LWHB01000141.1"/>
</dbReference>
<feature type="binding site" evidence="8">
    <location>
        <begin position="142"/>
        <end position="146"/>
    </location>
    <ligand>
        <name>substrate</name>
    </ligand>
</feature>
<dbReference type="GO" id="GO:0002949">
    <property type="term" value="P:tRNA threonylcarbamoyladenosine modification"/>
    <property type="evidence" value="ECO:0007669"/>
    <property type="project" value="UniProtKB-UniRule"/>
</dbReference>
<feature type="binding site" evidence="8">
    <location>
        <position position="123"/>
    </location>
    <ligand>
        <name>Fe cation</name>
        <dbReference type="ChEBI" id="CHEBI:24875"/>
    </ligand>
</feature>
<evidence type="ECO:0000256" key="4">
    <source>
        <dbReference type="ARBA" id="ARBA00022723"/>
    </source>
</evidence>
<evidence type="ECO:0000256" key="1">
    <source>
        <dbReference type="ARBA" id="ARBA00022490"/>
    </source>
</evidence>
<gene>
    <name evidence="10" type="primary">gcp</name>
    <name evidence="8" type="synonym">tsaD</name>
    <name evidence="10" type="ORF">NCTC13337_00233</name>
</gene>
<organism evidence="10 11">
    <name type="scientific">Suttonella ornithocola</name>
    <dbReference type="NCBI Taxonomy" id="279832"/>
    <lineage>
        <taxon>Bacteria</taxon>
        <taxon>Pseudomonadati</taxon>
        <taxon>Pseudomonadota</taxon>
        <taxon>Gammaproteobacteria</taxon>
        <taxon>Cardiobacteriales</taxon>
        <taxon>Cardiobacteriaceae</taxon>
        <taxon>Suttonella</taxon>
    </lineage>
</organism>
<evidence type="ECO:0000256" key="5">
    <source>
        <dbReference type="ARBA" id="ARBA00023004"/>
    </source>
</evidence>
<dbReference type="CDD" id="cd24133">
    <property type="entry name" value="ASKHA_NBD_TsaD_bac"/>
    <property type="match status" value="1"/>
</dbReference>
<comment type="caution">
    <text evidence="8">Lacks conserved residue(s) required for the propagation of feature annotation.</text>
</comment>
<dbReference type="Proteomes" id="UP000254601">
    <property type="component" value="Unassembled WGS sequence"/>
</dbReference>
<accession>A0A380MNH0</accession>
<keyword evidence="2 8" id="KW-0808">Transferase</keyword>
<evidence type="ECO:0000313" key="11">
    <source>
        <dbReference type="Proteomes" id="UP000254601"/>
    </source>
</evidence>
<evidence type="ECO:0000256" key="2">
    <source>
        <dbReference type="ARBA" id="ARBA00022679"/>
    </source>
</evidence>
<comment type="similarity">
    <text evidence="8">Belongs to the KAE1 / TsaD family.</text>
</comment>
<dbReference type="PRINTS" id="PR00789">
    <property type="entry name" value="OSIALOPTASE"/>
</dbReference>
<dbReference type="InterPro" id="IPR043129">
    <property type="entry name" value="ATPase_NBD"/>
</dbReference>
<dbReference type="PROSITE" id="PS01016">
    <property type="entry name" value="GLYCOPROTEASE"/>
    <property type="match status" value="1"/>
</dbReference>
<dbReference type="PANTHER" id="PTHR11735:SF6">
    <property type="entry name" value="TRNA N6-ADENOSINE THREONYLCARBAMOYLTRANSFERASE, MITOCHONDRIAL"/>
    <property type="match status" value="1"/>
</dbReference>
<dbReference type="GO" id="GO:0005506">
    <property type="term" value="F:iron ion binding"/>
    <property type="evidence" value="ECO:0007669"/>
    <property type="project" value="UniProtKB-UniRule"/>
</dbReference>
<feature type="binding site" evidence="8">
    <location>
        <position position="119"/>
    </location>
    <ligand>
        <name>Fe cation</name>
        <dbReference type="ChEBI" id="CHEBI:24875"/>
    </ligand>
</feature>
<comment type="catalytic activity">
    <reaction evidence="7 8">
        <text>L-threonylcarbamoyladenylate + adenosine(37) in tRNA = N(6)-L-threonylcarbamoyladenosine(37) in tRNA + AMP + H(+)</text>
        <dbReference type="Rhea" id="RHEA:37059"/>
        <dbReference type="Rhea" id="RHEA-COMP:10162"/>
        <dbReference type="Rhea" id="RHEA-COMP:10163"/>
        <dbReference type="ChEBI" id="CHEBI:15378"/>
        <dbReference type="ChEBI" id="CHEBI:73682"/>
        <dbReference type="ChEBI" id="CHEBI:74411"/>
        <dbReference type="ChEBI" id="CHEBI:74418"/>
        <dbReference type="ChEBI" id="CHEBI:456215"/>
        <dbReference type="EC" id="2.3.1.234"/>
    </reaction>
</comment>
<dbReference type="Pfam" id="PF00814">
    <property type="entry name" value="TsaD"/>
    <property type="match status" value="1"/>
</dbReference>
<feature type="binding site" evidence="8">
    <location>
        <position position="308"/>
    </location>
    <ligand>
        <name>Fe cation</name>
        <dbReference type="ChEBI" id="CHEBI:24875"/>
    </ligand>
</feature>
<comment type="function">
    <text evidence="8">Required for the formation of a threonylcarbamoyl group on adenosine at position 37 (t(6)A37) in tRNAs that read codons beginning with adenine. Is involved in the transfer of the threonylcarbamoyl moiety of threonylcarbamoyl-AMP (TC-AMP) to the N6 group of A37, together with TsaE and TsaB. TsaD likely plays a direct catalytic role in this reaction.</text>
</comment>
<dbReference type="GO" id="GO:0061711">
    <property type="term" value="F:tRNA N(6)-L-threonylcarbamoyladenine synthase activity"/>
    <property type="evidence" value="ECO:0007669"/>
    <property type="project" value="UniProtKB-EC"/>
</dbReference>
<keyword evidence="1 8" id="KW-0963">Cytoplasm</keyword>
<name>A0A380MNH0_9GAMM</name>
<dbReference type="HAMAP" id="MF_01445">
    <property type="entry name" value="TsaD"/>
    <property type="match status" value="1"/>
</dbReference>
<dbReference type="OrthoDB" id="9806197at2"/>
<dbReference type="Gene3D" id="3.30.420.40">
    <property type="match status" value="2"/>
</dbReference>
<dbReference type="InterPro" id="IPR022450">
    <property type="entry name" value="TsaD"/>
</dbReference>
<dbReference type="InterPro" id="IPR000905">
    <property type="entry name" value="Gcp-like_dom"/>
</dbReference>
<dbReference type="InterPro" id="IPR017860">
    <property type="entry name" value="Peptidase_M22_CS"/>
</dbReference>
<reference evidence="10 11" key="1">
    <citation type="submission" date="2018-06" db="EMBL/GenBank/DDBJ databases">
        <authorList>
            <consortium name="Pathogen Informatics"/>
            <person name="Doyle S."/>
        </authorList>
    </citation>
    <scope>NUCLEOTIDE SEQUENCE [LARGE SCALE GENOMIC DNA]</scope>
    <source>
        <strain evidence="10 11">NCTC13337</strain>
    </source>
</reference>
<feature type="binding site" evidence="8">
    <location>
        <position position="175"/>
    </location>
    <ligand>
        <name>substrate</name>
    </ligand>
</feature>